<protein>
    <recommendedName>
        <fullName evidence="4">DUF4034 domain-containing protein</fullName>
    </recommendedName>
</protein>
<evidence type="ECO:0008006" key="4">
    <source>
        <dbReference type="Google" id="ProtNLM"/>
    </source>
</evidence>
<dbReference type="AlphaFoldDB" id="A0A7T2GL74"/>
<accession>A0A7T2GL74</accession>
<sequence length="286" mass="30952">MFSVIVAAALAVSTPSPASDIFAWRQSDAPAFQLEKARLDALLAASMIGPADSERLARMMVAEASTDATDYAARWDKIAAELKIARAKLATMKAGGPYADESHWLLKARAATADPDARALFERVFLDQSALTMRPELDPAGKAAFRAAFKPDTQAILLDNVVWLKAVLGRIGWFDISKYGERASQAAWLVVQHADHDPDWQKAMLETLAPKVKSGDMQGTYYAYLVDRVAVNAGKPQTYGTQGGCVGPGDWQPKLSVAPEALDRRRAEVGLESIAAYRERLVGGCA</sequence>
<dbReference type="RefSeq" id="WP_200972779.1">
    <property type="nucleotide sequence ID" value="NZ_CP065592.1"/>
</dbReference>
<gene>
    <name evidence="2" type="ORF">IC614_04875</name>
</gene>
<dbReference type="Proteomes" id="UP000594873">
    <property type="component" value="Chromosome"/>
</dbReference>
<feature type="chain" id="PRO_5032595980" description="DUF4034 domain-containing protein" evidence="1">
    <location>
        <begin position="19"/>
        <end position="286"/>
    </location>
</feature>
<keyword evidence="3" id="KW-1185">Reference proteome</keyword>
<feature type="signal peptide" evidence="1">
    <location>
        <begin position="1"/>
        <end position="18"/>
    </location>
</feature>
<evidence type="ECO:0000256" key="1">
    <source>
        <dbReference type="SAM" id="SignalP"/>
    </source>
</evidence>
<dbReference type="InterPro" id="IPR046732">
    <property type="entry name" value="DUF6624"/>
</dbReference>
<dbReference type="EMBL" id="CP065592">
    <property type="protein sequence ID" value="QPQ55918.1"/>
    <property type="molecule type" value="Genomic_DNA"/>
</dbReference>
<organism evidence="2 3">
    <name type="scientific">Allosphingosinicella flava</name>
    <dbReference type="NCBI Taxonomy" id="2771430"/>
    <lineage>
        <taxon>Bacteria</taxon>
        <taxon>Pseudomonadati</taxon>
        <taxon>Pseudomonadota</taxon>
        <taxon>Alphaproteobacteria</taxon>
        <taxon>Sphingomonadales</taxon>
        <taxon>Sphingomonadaceae</taxon>
        <taxon>Allosphingosinicella</taxon>
    </lineage>
</organism>
<keyword evidence="1" id="KW-0732">Signal</keyword>
<proteinExistence type="predicted"/>
<dbReference type="Pfam" id="PF20329">
    <property type="entry name" value="DUF6624"/>
    <property type="match status" value="1"/>
</dbReference>
<reference evidence="2 3" key="1">
    <citation type="submission" date="2020-11" db="EMBL/GenBank/DDBJ databases">
        <title>Genome seq and assembly of Sphingosinicella sp.</title>
        <authorList>
            <person name="Chhetri G."/>
        </authorList>
    </citation>
    <scope>NUCLEOTIDE SEQUENCE [LARGE SCALE GENOMIC DNA]</scope>
    <source>
        <strain evidence="2 3">UDD2</strain>
    </source>
</reference>
<evidence type="ECO:0000313" key="3">
    <source>
        <dbReference type="Proteomes" id="UP000594873"/>
    </source>
</evidence>
<name>A0A7T2GL74_9SPHN</name>
<evidence type="ECO:0000313" key="2">
    <source>
        <dbReference type="EMBL" id="QPQ55918.1"/>
    </source>
</evidence>
<dbReference type="KEGG" id="sflv:IC614_04875"/>